<evidence type="ECO:0000256" key="1">
    <source>
        <dbReference type="SAM" id="Coils"/>
    </source>
</evidence>
<protein>
    <submittedName>
        <fullName evidence="3">Uncharacterized protein</fullName>
    </submittedName>
</protein>
<name>A0A445GZS7_GLYSO</name>
<organism evidence="3 4">
    <name type="scientific">Glycine soja</name>
    <name type="common">Wild soybean</name>
    <dbReference type="NCBI Taxonomy" id="3848"/>
    <lineage>
        <taxon>Eukaryota</taxon>
        <taxon>Viridiplantae</taxon>
        <taxon>Streptophyta</taxon>
        <taxon>Embryophyta</taxon>
        <taxon>Tracheophyta</taxon>
        <taxon>Spermatophyta</taxon>
        <taxon>Magnoliopsida</taxon>
        <taxon>eudicotyledons</taxon>
        <taxon>Gunneridae</taxon>
        <taxon>Pentapetalae</taxon>
        <taxon>rosids</taxon>
        <taxon>fabids</taxon>
        <taxon>Fabales</taxon>
        <taxon>Fabaceae</taxon>
        <taxon>Papilionoideae</taxon>
        <taxon>50 kb inversion clade</taxon>
        <taxon>NPAAA clade</taxon>
        <taxon>indigoferoid/millettioid clade</taxon>
        <taxon>Phaseoleae</taxon>
        <taxon>Glycine</taxon>
        <taxon>Glycine subgen. Soja</taxon>
    </lineage>
</organism>
<evidence type="ECO:0000313" key="3">
    <source>
        <dbReference type="EMBL" id="RZB66850.1"/>
    </source>
</evidence>
<reference evidence="3 4" key="1">
    <citation type="submission" date="2018-09" db="EMBL/GenBank/DDBJ databases">
        <title>A high-quality reference genome of wild soybean provides a powerful tool to mine soybean genomes.</title>
        <authorList>
            <person name="Xie M."/>
            <person name="Chung C.Y.L."/>
            <person name="Li M.-W."/>
            <person name="Wong F.-L."/>
            <person name="Chan T.-F."/>
            <person name="Lam H.-M."/>
        </authorList>
    </citation>
    <scope>NUCLEOTIDE SEQUENCE [LARGE SCALE GENOMIC DNA]</scope>
    <source>
        <strain evidence="4">cv. W05</strain>
        <tissue evidence="3">Hypocotyl of etiolated seedlings</tissue>
    </source>
</reference>
<evidence type="ECO:0000256" key="2">
    <source>
        <dbReference type="SAM" id="MobiDB-lite"/>
    </source>
</evidence>
<accession>A0A445GZS7</accession>
<dbReference type="Proteomes" id="UP000289340">
    <property type="component" value="Chromosome 14"/>
</dbReference>
<dbReference type="EMBL" id="QZWG01000014">
    <property type="protein sequence ID" value="RZB66850.1"/>
    <property type="molecule type" value="Genomic_DNA"/>
</dbReference>
<proteinExistence type="predicted"/>
<sequence length="484" mass="54173">MNAQNFENIGLSPLDFVYSICNMFESDEVSTSSGTNELPSSQINEKSENDFIGNIPGSEVQAAATSTNSEPNKRPTPSPLDNCQRETHSHELVDGQSTSQSYFTDQQRPLGKTESAIGIPQHEQNPAPENTSPFQMNLEDPSTSKSKPPSPQVNDNNQFVLGSITETVREHKQFESRVTVFETGECPELERENKRTSNLQKLEQKLSPISSPNMIESIDEIETTIIGKVPTSVKLAIPTSVLENIEETGKESIQEGHPLEGATVKTLSTGVGSISLGSGVVTLTDISSRDILAQDFQIQEIMPCQEIQIQEGLNLMDKQEGTGIISNNSIEVSPDIRTRLGAYKHFVDLDDTQVALLEEAVKKYPHLWNTCEMCSERFQALMLKSLAEILLFLRNETAVSITPQRKNEFHRLCNVAVQLGFERSWVDEMHQRVVARDPELDNARAAIRKLLKRRDHLTQELRDIQNELKILDDFLDAQTKCFDF</sequence>
<feature type="compositionally biased region" description="Polar residues" evidence="2">
    <location>
        <begin position="29"/>
        <end position="44"/>
    </location>
</feature>
<feature type="compositionally biased region" description="Basic and acidic residues" evidence="2">
    <location>
        <begin position="83"/>
        <end position="93"/>
    </location>
</feature>
<gene>
    <name evidence="3" type="ORF">D0Y65_037317</name>
</gene>
<comment type="caution">
    <text evidence="3">The sequence shown here is derived from an EMBL/GenBank/DDBJ whole genome shotgun (WGS) entry which is preliminary data.</text>
</comment>
<keyword evidence="4" id="KW-1185">Reference proteome</keyword>
<dbReference type="AlphaFoldDB" id="A0A445GZS7"/>
<feature type="region of interest" description="Disordered" evidence="2">
    <location>
        <begin position="28"/>
        <end position="157"/>
    </location>
</feature>
<feature type="compositionally biased region" description="Polar residues" evidence="2">
    <location>
        <begin position="122"/>
        <end position="135"/>
    </location>
</feature>
<feature type="compositionally biased region" description="Polar residues" evidence="2">
    <location>
        <begin position="95"/>
        <end position="107"/>
    </location>
</feature>
<evidence type="ECO:0000313" key="4">
    <source>
        <dbReference type="Proteomes" id="UP000289340"/>
    </source>
</evidence>
<feature type="coiled-coil region" evidence="1">
    <location>
        <begin position="440"/>
        <end position="467"/>
    </location>
</feature>
<keyword evidence="1" id="KW-0175">Coiled coil</keyword>